<sequence length="45" mass="4922">MTSEEIKGFIIAGLVLLGIAVVAILISLFCILKIVKIIKKENTKH</sequence>
<evidence type="ECO:0000313" key="3">
    <source>
        <dbReference type="Proteomes" id="UP000002233"/>
    </source>
</evidence>
<keyword evidence="1" id="KW-1133">Transmembrane helix</keyword>
<dbReference type="Proteomes" id="UP000002233">
    <property type="component" value="Chromosome"/>
</dbReference>
<feature type="transmembrane region" description="Helical" evidence="1">
    <location>
        <begin position="6"/>
        <end position="35"/>
    </location>
</feature>
<dbReference type="KEGG" id="bss:BSUW23_09490"/>
<gene>
    <name evidence="2" type="ordered locus">BSUW23_09490</name>
</gene>
<reference key="1">
    <citation type="submission" date="2010-08" db="EMBL/GenBank/DDBJ databases">
        <authorList>
            <person name="Zeigler D.R."/>
        </authorList>
    </citation>
    <scope>NUCLEOTIDE SEQUENCE</scope>
    <source>
        <strain>W23</strain>
    </source>
</reference>
<name>E0TX38_BACSH</name>
<protein>
    <submittedName>
        <fullName evidence="2">Uncharacterized protein</fullName>
    </submittedName>
</protein>
<dbReference type="HOGENOM" id="CLU_3196323_0_0_9"/>
<keyword evidence="1" id="KW-0472">Membrane</keyword>
<dbReference type="AlphaFoldDB" id="E0TX38"/>
<proteinExistence type="predicted"/>
<keyword evidence="1" id="KW-0812">Transmembrane</keyword>
<evidence type="ECO:0000256" key="1">
    <source>
        <dbReference type="SAM" id="Phobius"/>
    </source>
</evidence>
<reference evidence="2 3" key="2">
    <citation type="journal article" date="2011" name="Microbiology">
        <title>The genome sequence of Bacillus subtilis subsp. spizizenii W23: insights into speciation within the B. subtilis complex and into the history of B. subtilis genetics.</title>
        <authorList>
            <person name="Zeigler D.R."/>
        </authorList>
    </citation>
    <scope>NUCLEOTIDE SEQUENCE [LARGE SCALE GENOMIC DNA]</scope>
    <source>
        <strain evidence="3">ATCC 23059 / NRRL B-14472 / W23</strain>
    </source>
</reference>
<accession>E0TX38</accession>
<dbReference type="RefSeq" id="WP_003220198.1">
    <property type="nucleotide sequence ID" value="NC_014479.1"/>
</dbReference>
<evidence type="ECO:0000313" key="2">
    <source>
        <dbReference type="EMBL" id="ADM37944.1"/>
    </source>
</evidence>
<dbReference type="EMBL" id="CP002183">
    <property type="protein sequence ID" value="ADM37944.1"/>
    <property type="molecule type" value="Genomic_DNA"/>
</dbReference>
<organism evidence="2 3">
    <name type="scientific">Bacillus spizizenii (strain ATCC 23059 / NRRL B-14472 / W23)</name>
    <name type="common">Bacillus subtilis subsp. spizizenii</name>
    <dbReference type="NCBI Taxonomy" id="655816"/>
    <lineage>
        <taxon>Bacteria</taxon>
        <taxon>Bacillati</taxon>
        <taxon>Bacillota</taxon>
        <taxon>Bacilli</taxon>
        <taxon>Bacillales</taxon>
        <taxon>Bacillaceae</taxon>
        <taxon>Bacillus</taxon>
    </lineage>
</organism>